<name>A0ABV0UX37_9TELE</name>
<protein>
    <submittedName>
        <fullName evidence="1">Uncharacterized protein</fullName>
    </submittedName>
</protein>
<evidence type="ECO:0000313" key="2">
    <source>
        <dbReference type="Proteomes" id="UP001482620"/>
    </source>
</evidence>
<sequence length="71" mass="7904">MVSFQGRVANQSRRPPEPPALELDMGCSICNALATGCWRRFQYKAQSRSSLLRHSVLVLHSQGPSAILEFC</sequence>
<organism evidence="1 2">
    <name type="scientific">Ilyodon furcidens</name>
    <name type="common">goldbreast splitfin</name>
    <dbReference type="NCBI Taxonomy" id="33524"/>
    <lineage>
        <taxon>Eukaryota</taxon>
        <taxon>Metazoa</taxon>
        <taxon>Chordata</taxon>
        <taxon>Craniata</taxon>
        <taxon>Vertebrata</taxon>
        <taxon>Euteleostomi</taxon>
        <taxon>Actinopterygii</taxon>
        <taxon>Neopterygii</taxon>
        <taxon>Teleostei</taxon>
        <taxon>Neoteleostei</taxon>
        <taxon>Acanthomorphata</taxon>
        <taxon>Ovalentaria</taxon>
        <taxon>Atherinomorphae</taxon>
        <taxon>Cyprinodontiformes</taxon>
        <taxon>Goodeidae</taxon>
        <taxon>Ilyodon</taxon>
    </lineage>
</organism>
<dbReference type="Proteomes" id="UP001482620">
    <property type="component" value="Unassembled WGS sequence"/>
</dbReference>
<evidence type="ECO:0000313" key="1">
    <source>
        <dbReference type="EMBL" id="MEQ2249117.1"/>
    </source>
</evidence>
<reference evidence="1 2" key="1">
    <citation type="submission" date="2021-06" db="EMBL/GenBank/DDBJ databases">
        <authorList>
            <person name="Palmer J.M."/>
        </authorList>
    </citation>
    <scope>NUCLEOTIDE SEQUENCE [LARGE SCALE GENOMIC DNA]</scope>
    <source>
        <strain evidence="2">if_2019</strain>
        <tissue evidence="1">Muscle</tissue>
    </source>
</reference>
<accession>A0ABV0UX37</accession>
<dbReference type="EMBL" id="JAHRIQ010084363">
    <property type="protein sequence ID" value="MEQ2249117.1"/>
    <property type="molecule type" value="Genomic_DNA"/>
</dbReference>
<comment type="caution">
    <text evidence="1">The sequence shown here is derived from an EMBL/GenBank/DDBJ whole genome shotgun (WGS) entry which is preliminary data.</text>
</comment>
<keyword evidence="2" id="KW-1185">Reference proteome</keyword>
<proteinExistence type="predicted"/>
<gene>
    <name evidence="1" type="ORF">ILYODFUR_026109</name>
</gene>